<evidence type="ECO:0000259" key="7">
    <source>
        <dbReference type="PROSITE" id="PS51012"/>
    </source>
</evidence>
<keyword evidence="3 6" id="KW-1133">Transmembrane helix</keyword>
<keyword evidence="2 6" id="KW-0812">Transmembrane</keyword>
<evidence type="ECO:0000256" key="1">
    <source>
        <dbReference type="ARBA" id="ARBA00004141"/>
    </source>
</evidence>
<evidence type="ECO:0000256" key="3">
    <source>
        <dbReference type="ARBA" id="ARBA00022989"/>
    </source>
</evidence>
<dbReference type="InterPro" id="IPR013525">
    <property type="entry name" value="ABC2_TM"/>
</dbReference>
<dbReference type="InterPro" id="IPR047817">
    <property type="entry name" value="ABC2_TM_bact-type"/>
</dbReference>
<proteinExistence type="inferred from homology"/>
<dbReference type="PANTHER" id="PTHR43229">
    <property type="entry name" value="NODULATION PROTEIN J"/>
    <property type="match status" value="1"/>
</dbReference>
<feature type="transmembrane region" description="Helical" evidence="6">
    <location>
        <begin position="33"/>
        <end position="55"/>
    </location>
</feature>
<feature type="transmembrane region" description="Helical" evidence="6">
    <location>
        <begin position="151"/>
        <end position="174"/>
    </location>
</feature>
<dbReference type="EMBL" id="JBHSQN010000004">
    <property type="protein sequence ID" value="MFC6011453.1"/>
    <property type="molecule type" value="Genomic_DNA"/>
</dbReference>
<keyword evidence="9" id="KW-1185">Reference proteome</keyword>
<evidence type="ECO:0000313" key="8">
    <source>
        <dbReference type="EMBL" id="MFC6011453.1"/>
    </source>
</evidence>
<dbReference type="InterPro" id="IPR051784">
    <property type="entry name" value="Nod_factor_ABC_transporter"/>
</dbReference>
<reference evidence="9" key="1">
    <citation type="journal article" date="2019" name="Int. J. Syst. Evol. Microbiol.">
        <title>The Global Catalogue of Microorganisms (GCM) 10K type strain sequencing project: providing services to taxonomists for standard genome sequencing and annotation.</title>
        <authorList>
            <consortium name="The Broad Institute Genomics Platform"/>
            <consortium name="The Broad Institute Genome Sequencing Center for Infectious Disease"/>
            <person name="Wu L."/>
            <person name="Ma J."/>
        </authorList>
    </citation>
    <scope>NUCLEOTIDE SEQUENCE [LARGE SCALE GENOMIC DNA]</scope>
    <source>
        <strain evidence="9">CCUG 36956</strain>
    </source>
</reference>
<feature type="transmembrane region" description="Helical" evidence="6">
    <location>
        <begin position="186"/>
        <end position="208"/>
    </location>
</feature>
<feature type="domain" description="ABC transmembrane type-2" evidence="7">
    <location>
        <begin position="35"/>
        <end position="262"/>
    </location>
</feature>
<feature type="transmembrane region" description="Helical" evidence="6">
    <location>
        <begin position="235"/>
        <end position="254"/>
    </location>
</feature>
<keyword evidence="5" id="KW-0046">Antibiotic resistance</keyword>
<dbReference type="PROSITE" id="PS51012">
    <property type="entry name" value="ABC_TM2"/>
    <property type="match status" value="1"/>
</dbReference>
<keyword evidence="4 6" id="KW-0472">Membrane</keyword>
<accession>A0ABW1JSN6</accession>
<dbReference type="RefSeq" id="WP_378603125.1">
    <property type="nucleotide sequence ID" value="NZ_JBHSQN010000004.1"/>
</dbReference>
<keyword evidence="6" id="KW-1003">Cell membrane</keyword>
<gene>
    <name evidence="8" type="ORF">ACFP3H_10365</name>
</gene>
<evidence type="ECO:0000256" key="6">
    <source>
        <dbReference type="RuleBase" id="RU361157"/>
    </source>
</evidence>
<dbReference type="InterPro" id="IPR000412">
    <property type="entry name" value="ABC_2_transport"/>
</dbReference>
<evidence type="ECO:0000256" key="5">
    <source>
        <dbReference type="ARBA" id="ARBA00023251"/>
    </source>
</evidence>
<organism evidence="8 9">
    <name type="scientific">Nocardia lasii</name>
    <dbReference type="NCBI Taxonomy" id="1616107"/>
    <lineage>
        <taxon>Bacteria</taxon>
        <taxon>Bacillati</taxon>
        <taxon>Actinomycetota</taxon>
        <taxon>Actinomycetes</taxon>
        <taxon>Mycobacteriales</taxon>
        <taxon>Nocardiaceae</taxon>
        <taxon>Nocardia</taxon>
    </lineage>
</organism>
<dbReference type="PANTHER" id="PTHR43229:SF2">
    <property type="entry name" value="NODULATION PROTEIN J"/>
    <property type="match status" value="1"/>
</dbReference>
<name>A0ABW1JSN6_9NOCA</name>
<keyword evidence="6" id="KW-0813">Transport</keyword>
<protein>
    <recommendedName>
        <fullName evidence="6">Transport permease protein</fullName>
    </recommendedName>
</protein>
<dbReference type="Proteomes" id="UP001596223">
    <property type="component" value="Unassembled WGS sequence"/>
</dbReference>
<evidence type="ECO:0000313" key="9">
    <source>
        <dbReference type="Proteomes" id="UP001596223"/>
    </source>
</evidence>
<comment type="similarity">
    <text evidence="6">Belongs to the ABC-2 integral membrane protein family.</text>
</comment>
<dbReference type="Pfam" id="PF01061">
    <property type="entry name" value="ABC2_membrane"/>
    <property type="match status" value="1"/>
</dbReference>
<evidence type="ECO:0000256" key="4">
    <source>
        <dbReference type="ARBA" id="ARBA00023136"/>
    </source>
</evidence>
<comment type="caution">
    <text evidence="8">The sequence shown here is derived from an EMBL/GenBank/DDBJ whole genome shotgun (WGS) entry which is preliminary data.</text>
</comment>
<evidence type="ECO:0000256" key="2">
    <source>
        <dbReference type="ARBA" id="ARBA00022692"/>
    </source>
</evidence>
<sequence>MTTQTKTQTQSASYAFADTMTMLRRNLLHAKRYPSMVFSIIIMPTVLMLIFNFVFGGALEKSSGGNYIDYLAPGMMLMLPAYMTVSVAVSIAGDASKGIVNRFRVMSISRSSMLTGQVLGSLLQAVGGIAVMTGVALLIGFRPNADAFEWIAALGLLVLVTFAFSWLAIALGLLSPTVESASNAPFPIIMLPFLGSGLVATDTMPVGLRQFAEYQPFTPITETLRGLLMGTEIGANGWIALAWCAVIAGGGYLWSRSIFGKQA</sequence>
<comment type="subcellular location">
    <subcellularLocation>
        <location evidence="6">Cell membrane</location>
        <topology evidence="6">Multi-pass membrane protein</topology>
    </subcellularLocation>
    <subcellularLocation>
        <location evidence="1">Membrane</location>
        <topology evidence="1">Multi-pass membrane protein</topology>
    </subcellularLocation>
</comment>
<feature type="transmembrane region" description="Helical" evidence="6">
    <location>
        <begin position="114"/>
        <end position="139"/>
    </location>
</feature>
<dbReference type="PIRSF" id="PIRSF006648">
    <property type="entry name" value="DrrB"/>
    <property type="match status" value="1"/>
</dbReference>
<feature type="transmembrane region" description="Helical" evidence="6">
    <location>
        <begin position="75"/>
        <end position="93"/>
    </location>
</feature>